<evidence type="ECO:0000313" key="2">
    <source>
        <dbReference type="Proteomes" id="UP000494163"/>
    </source>
</evidence>
<accession>A0A0M4EIR8</accession>
<organism evidence="1 2">
    <name type="scientific">Drosophila busckii</name>
    <name type="common">Fruit fly</name>
    <dbReference type="NCBI Taxonomy" id="30019"/>
    <lineage>
        <taxon>Eukaryota</taxon>
        <taxon>Metazoa</taxon>
        <taxon>Ecdysozoa</taxon>
        <taxon>Arthropoda</taxon>
        <taxon>Hexapoda</taxon>
        <taxon>Insecta</taxon>
        <taxon>Pterygota</taxon>
        <taxon>Neoptera</taxon>
        <taxon>Endopterygota</taxon>
        <taxon>Diptera</taxon>
        <taxon>Brachycera</taxon>
        <taxon>Muscomorpha</taxon>
        <taxon>Ephydroidea</taxon>
        <taxon>Drosophilidae</taxon>
        <taxon>Drosophila</taxon>
    </lineage>
</organism>
<dbReference type="AlphaFoldDB" id="A0A0M4EIR8"/>
<dbReference type="PANTHER" id="PTHR21844:SF2">
    <property type="entry name" value="PROLINE-RICH AKT1 SUBSTRATE 1"/>
    <property type="match status" value="1"/>
</dbReference>
<dbReference type="Pfam" id="PF15798">
    <property type="entry name" value="PRAS"/>
    <property type="match status" value="1"/>
</dbReference>
<dbReference type="STRING" id="30019.A0A0M4EIR8"/>
<protein>
    <submittedName>
        <fullName evidence="1">L</fullName>
    </submittedName>
</protein>
<dbReference type="EMBL" id="CP012524">
    <property type="protein sequence ID" value="ALC41042.1"/>
    <property type="molecule type" value="Genomic_DNA"/>
</dbReference>
<sequence>MIACKCMNFIGSLPQLHNLGLQAAESVNSNINNNNNSNGIAGDASQIGRLISIEASIQKAFEQTAPRDFIHYGAFMDFFSNAIGPVPDLREHISQVGLIYGLPLVSNNWMIYFCINCKTVICAKRMISAPVYFVNSELLCIEEQLKQRRSDKSYSEIFDVVIIDHGDTGSSAGVAHSASNLSIGSLSTHAPGDGRQQRLRQMQTDLQARLQAEIKKTNESIERYTEQQFALLKSFSEKCEQEGAQLMCLIQHLPEQVNELLDGGRPLVLEVIGAGNGLNAGAWPGARRRNTISSRRDLDALDLDSSMPIPMRTGAGRPTPAQLMNFAKSLPIEIANSPLAHAHSPAQRANNNNFVLDGEEVPDNTVDIAASIKALAKSVHGEAVFGDLPRPRLRSQI</sequence>
<keyword evidence="2" id="KW-1185">Reference proteome</keyword>
<dbReference type="PANTHER" id="PTHR21844">
    <property type="entry name" value="AKT1 SUBSTRATE 1 PROTEIN"/>
    <property type="match status" value="1"/>
</dbReference>
<evidence type="ECO:0000313" key="1">
    <source>
        <dbReference type="EMBL" id="ALC41042.1"/>
    </source>
</evidence>
<name>A0A0M4EIR8_DROBS</name>
<dbReference type="OrthoDB" id="9992964at2759"/>
<dbReference type="SMR" id="A0A0M4EIR8"/>
<dbReference type="GO" id="GO:0032007">
    <property type="term" value="P:negative regulation of TOR signaling"/>
    <property type="evidence" value="ECO:0007669"/>
    <property type="project" value="InterPro"/>
</dbReference>
<proteinExistence type="predicted"/>
<dbReference type="InterPro" id="IPR026682">
    <property type="entry name" value="AKT1S1"/>
</dbReference>
<gene>
    <name evidence="1" type="ORF">Dbus_chr2Rg621</name>
</gene>
<dbReference type="GO" id="GO:0048011">
    <property type="term" value="P:neurotrophin TRK receptor signaling pathway"/>
    <property type="evidence" value="ECO:0007669"/>
    <property type="project" value="InterPro"/>
</dbReference>
<dbReference type="OMA" id="CAKRLTA"/>
<dbReference type="GO" id="GO:0005737">
    <property type="term" value="C:cytoplasm"/>
    <property type="evidence" value="ECO:0007669"/>
    <property type="project" value="TreeGrafter"/>
</dbReference>
<dbReference type="Proteomes" id="UP000494163">
    <property type="component" value="Chromosome 2R"/>
</dbReference>
<reference evidence="1 2" key="1">
    <citation type="submission" date="2015-08" db="EMBL/GenBank/DDBJ databases">
        <title>Ancestral chromatin configuration constrains chromatin evolution on differentiating sex chromosomes in Drosophila.</title>
        <authorList>
            <person name="Zhou Q."/>
            <person name="Bachtrog D."/>
        </authorList>
    </citation>
    <scope>NUCLEOTIDE SEQUENCE [LARGE SCALE GENOMIC DNA]</scope>
    <source>
        <tissue evidence="1">Whole larvae</tissue>
    </source>
</reference>